<dbReference type="Pfam" id="PF00702">
    <property type="entry name" value="Hydrolase"/>
    <property type="match status" value="1"/>
</dbReference>
<reference evidence="2" key="1">
    <citation type="submission" date="2023-10" db="EMBL/GenBank/DDBJ databases">
        <authorList>
            <person name="Noh H."/>
        </authorList>
    </citation>
    <scope>NUCLEOTIDE SEQUENCE</scope>
    <source>
        <strain evidence="2">DUCC4014</strain>
    </source>
</reference>
<dbReference type="Gene3D" id="3.40.50.1000">
    <property type="entry name" value="HAD superfamily/HAD-like"/>
    <property type="match status" value="1"/>
</dbReference>
<dbReference type="SUPFAM" id="SSF56784">
    <property type="entry name" value="HAD-like"/>
    <property type="match status" value="1"/>
</dbReference>
<keyword evidence="3" id="KW-1185">Reference proteome</keyword>
<dbReference type="InterPro" id="IPR023214">
    <property type="entry name" value="HAD_sf"/>
</dbReference>
<dbReference type="Proteomes" id="UP000827549">
    <property type="component" value="Chromosome 1"/>
</dbReference>
<evidence type="ECO:0000256" key="1">
    <source>
        <dbReference type="SAM" id="MobiDB-lite"/>
    </source>
</evidence>
<proteinExistence type="predicted"/>
<feature type="region of interest" description="Disordered" evidence="1">
    <location>
        <begin position="1"/>
        <end position="25"/>
    </location>
</feature>
<protein>
    <submittedName>
        <fullName evidence="2">Uncharacterized protein</fullName>
    </submittedName>
</protein>
<sequence length="312" mass="33980">MSSSAPPQSAHDLAPSPPTAAHDDVCGHGEEDVVVIPADDDVGKVAGSKGIIAVDMDDVLCNTNGTIVEMHADLFPGRATPPITLDEFHHYLYWHNRGWGGKEDTVDMVGQLYRAGLMERPTPIPGATAGLQALKDLGYTLIIITARSEVQREGTEQWIADHLPDLFDEIHFTGAFNHLIPATKAEHEGHAAHRTVVSHKKRSKHEVMKQTGAKLLIDDSSENALAAAAADPPERVLLFGGWPWNVAIVPPDGEGASHPDDKKLYVELATEKGGLAAAAERRAARIKRGWLPKGVERVADWNDVVEWVKKYY</sequence>
<evidence type="ECO:0000313" key="3">
    <source>
        <dbReference type="Proteomes" id="UP000827549"/>
    </source>
</evidence>
<dbReference type="EMBL" id="CP086714">
    <property type="protein sequence ID" value="WOO76632.1"/>
    <property type="molecule type" value="Genomic_DNA"/>
</dbReference>
<organism evidence="2 3">
    <name type="scientific">Vanrija pseudolonga</name>
    <dbReference type="NCBI Taxonomy" id="143232"/>
    <lineage>
        <taxon>Eukaryota</taxon>
        <taxon>Fungi</taxon>
        <taxon>Dikarya</taxon>
        <taxon>Basidiomycota</taxon>
        <taxon>Agaricomycotina</taxon>
        <taxon>Tremellomycetes</taxon>
        <taxon>Trichosporonales</taxon>
        <taxon>Trichosporonaceae</taxon>
        <taxon>Vanrija</taxon>
    </lineage>
</organism>
<dbReference type="InterPro" id="IPR052419">
    <property type="entry name" value="5_3-deoxyribonucleotidase-like"/>
</dbReference>
<evidence type="ECO:0000313" key="2">
    <source>
        <dbReference type="EMBL" id="WOO76632.1"/>
    </source>
</evidence>
<gene>
    <name evidence="2" type="ORF">LOC62_01G000259</name>
</gene>
<dbReference type="PANTHER" id="PTHR35134">
    <property type="entry name" value="NUCLEOTIDASE YQFW-RELATED"/>
    <property type="match status" value="1"/>
</dbReference>
<dbReference type="PANTHER" id="PTHR35134:SF2">
    <property type="entry name" value="NUCLEOTIDASE YQFW-RELATED"/>
    <property type="match status" value="1"/>
</dbReference>
<dbReference type="GeneID" id="87803518"/>
<accession>A0AAF1BEZ6</accession>
<dbReference type="InterPro" id="IPR036412">
    <property type="entry name" value="HAD-like_sf"/>
</dbReference>
<dbReference type="RefSeq" id="XP_062622664.1">
    <property type="nucleotide sequence ID" value="XM_062766680.1"/>
</dbReference>
<dbReference type="AlphaFoldDB" id="A0AAF1BEZ6"/>
<name>A0AAF1BEZ6_9TREE</name>